<evidence type="ECO:0000256" key="3">
    <source>
        <dbReference type="SAM" id="Phobius"/>
    </source>
</evidence>
<keyword evidence="2" id="KW-0802">TPR repeat</keyword>
<dbReference type="GO" id="GO:0005886">
    <property type="term" value="C:plasma membrane"/>
    <property type="evidence" value="ECO:0007669"/>
    <property type="project" value="TreeGrafter"/>
</dbReference>
<dbReference type="EMBL" id="CP006954">
    <property type="protein sequence ID" value="AHG81210.1"/>
    <property type="molecule type" value="Genomic_DNA"/>
</dbReference>
<dbReference type="Gene3D" id="1.25.40.10">
    <property type="entry name" value="Tetratricopeptide repeat domain"/>
    <property type="match status" value="1"/>
</dbReference>
<feature type="domain" description="Cytochrome c-type biogenesis protein H TPR" evidence="4">
    <location>
        <begin position="86"/>
        <end position="231"/>
    </location>
</feature>
<keyword evidence="1" id="KW-0677">Repeat</keyword>
<dbReference type="Pfam" id="PF23914">
    <property type="entry name" value="TPR_CcmH_CycH"/>
    <property type="match status" value="1"/>
</dbReference>
<dbReference type="InterPro" id="IPR051263">
    <property type="entry name" value="C-type_cytochrome_biogenesis"/>
</dbReference>
<sequence length="256" mass="29198">MASKEEKMSEREALNQAHYHQAVRFADNFAKDEKAEFLQETNERNAFEQSHILQKNTQNAPLTKKGIGLLALVLAGCIVFYWQTNRLQTVNAGSQAFSEFQQQQSESDSTTRNERYILNLQNKLRENPNDGDLWFELAQAYALDNDFESALICYHNAEKVLGQTAAILGGKATVEYYRHKHQITPEVSALIDKALAKDANESASRLLLATDAFLRNDFKQAIEQWEQVLNSENQAIDRRELIKSINMAKQRLNTAE</sequence>
<protein>
    <submittedName>
        <fullName evidence="5">Reductase</fullName>
    </submittedName>
</protein>
<proteinExistence type="predicted"/>
<evidence type="ECO:0000313" key="6">
    <source>
        <dbReference type="Proteomes" id="UP000019091"/>
    </source>
</evidence>
<keyword evidence="3" id="KW-0812">Transmembrane</keyword>
<dbReference type="InterPro" id="IPR056413">
    <property type="entry name" value="TPR_CcmH_CycH"/>
</dbReference>
<dbReference type="SUPFAM" id="SSF48452">
    <property type="entry name" value="TPR-like"/>
    <property type="match status" value="1"/>
</dbReference>
<reference evidence="5 6" key="1">
    <citation type="journal article" date="2014" name="Genome Announc.">
        <title>Complete Closed Genome Sequences of Three Bibersteinia trehalosi Nasopharyngeal Isolates from Cattle with Shipping Fever.</title>
        <authorList>
            <person name="Harhay G.P."/>
            <person name="McVey D.S."/>
            <person name="Koren S."/>
            <person name="Phillippy A.M."/>
            <person name="Bono J."/>
            <person name="Harhay D.M."/>
            <person name="Clawson M.L."/>
            <person name="Heaton M.P."/>
            <person name="Chitko-McKown C.G."/>
            <person name="Korlach J."/>
            <person name="Smith T.P."/>
        </authorList>
    </citation>
    <scope>NUCLEOTIDE SEQUENCE [LARGE SCALE GENOMIC DNA]</scope>
    <source>
        <strain evidence="5 6">USDA-ARS-USMARC-188</strain>
    </source>
</reference>
<evidence type="ECO:0000256" key="1">
    <source>
        <dbReference type="ARBA" id="ARBA00022737"/>
    </source>
</evidence>
<organism evidence="5 6">
    <name type="scientific">Bibersteinia trehalosi USDA-ARS-USMARC-188</name>
    <dbReference type="NCBI Taxonomy" id="1263829"/>
    <lineage>
        <taxon>Bacteria</taxon>
        <taxon>Pseudomonadati</taxon>
        <taxon>Pseudomonadota</taxon>
        <taxon>Gammaproteobacteria</taxon>
        <taxon>Pasteurellales</taxon>
        <taxon>Pasteurellaceae</taxon>
        <taxon>Bibersteinia</taxon>
    </lineage>
</organism>
<keyword evidence="3" id="KW-0472">Membrane</keyword>
<dbReference type="AlphaFoldDB" id="A0A4V7I861"/>
<feature type="transmembrane region" description="Helical" evidence="3">
    <location>
        <begin position="66"/>
        <end position="82"/>
    </location>
</feature>
<dbReference type="PANTHER" id="PTHR47870:SF2">
    <property type="entry name" value="FORMATE-DEPENDENT NITRITE REDUCTASE COMPLEX SUBUNIT NRFF"/>
    <property type="match status" value="1"/>
</dbReference>
<evidence type="ECO:0000313" key="5">
    <source>
        <dbReference type="EMBL" id="AHG81210.1"/>
    </source>
</evidence>
<evidence type="ECO:0000259" key="4">
    <source>
        <dbReference type="Pfam" id="PF23914"/>
    </source>
</evidence>
<accession>A0A4V7I861</accession>
<dbReference type="PANTHER" id="PTHR47870">
    <property type="entry name" value="CYTOCHROME C-TYPE BIOGENESIS PROTEIN CCMH"/>
    <property type="match status" value="1"/>
</dbReference>
<keyword evidence="3" id="KW-1133">Transmembrane helix</keyword>
<gene>
    <name evidence="5" type="ORF">F542_4920</name>
</gene>
<evidence type="ECO:0000256" key="2">
    <source>
        <dbReference type="ARBA" id="ARBA00022803"/>
    </source>
</evidence>
<dbReference type="Proteomes" id="UP000019091">
    <property type="component" value="Chromosome"/>
</dbReference>
<name>A0A4V7I861_BIBTR</name>
<dbReference type="InterPro" id="IPR011990">
    <property type="entry name" value="TPR-like_helical_dom_sf"/>
</dbReference>
<dbReference type="KEGG" id="btre:F542_4920"/>